<reference evidence="2" key="1">
    <citation type="journal article" date="2016" name="Nat. Biotechnol.">
        <title>Sequencing wild and cultivated cassava and related species reveals extensive interspecific hybridization and genetic diversity.</title>
        <authorList>
            <person name="Bredeson J.V."/>
            <person name="Lyons J.B."/>
            <person name="Prochnik S.E."/>
            <person name="Wu G.A."/>
            <person name="Ha C.M."/>
            <person name="Edsinger-Gonzales E."/>
            <person name="Grimwood J."/>
            <person name="Schmutz J."/>
            <person name="Rabbi I.Y."/>
            <person name="Egesi C."/>
            <person name="Nauluvula P."/>
            <person name="Lebot V."/>
            <person name="Ndunguru J."/>
            <person name="Mkamilo G."/>
            <person name="Bart R.S."/>
            <person name="Setter T.L."/>
            <person name="Gleadow R.M."/>
            <person name="Kulakow P."/>
            <person name="Ferguson M.E."/>
            <person name="Rounsley S."/>
            <person name="Rokhsar D.S."/>
        </authorList>
    </citation>
    <scope>NUCLEOTIDE SEQUENCE [LARGE SCALE GENOMIC DNA]</scope>
    <source>
        <strain evidence="2">cv. AM560-2</strain>
    </source>
</reference>
<proteinExistence type="predicted"/>
<gene>
    <name evidence="1" type="ORF">MANES_01G004532v8</name>
</gene>
<keyword evidence="2" id="KW-1185">Reference proteome</keyword>
<protein>
    <submittedName>
        <fullName evidence="1">Uncharacterized protein</fullName>
    </submittedName>
</protein>
<evidence type="ECO:0000313" key="1">
    <source>
        <dbReference type="EMBL" id="KAG8661420.1"/>
    </source>
</evidence>
<comment type="caution">
    <text evidence="1">The sequence shown here is derived from an EMBL/GenBank/DDBJ whole genome shotgun (WGS) entry which is preliminary data.</text>
</comment>
<evidence type="ECO:0000313" key="2">
    <source>
        <dbReference type="Proteomes" id="UP000091857"/>
    </source>
</evidence>
<organism evidence="1 2">
    <name type="scientific">Manihot esculenta</name>
    <name type="common">Cassava</name>
    <name type="synonym">Jatropha manihot</name>
    <dbReference type="NCBI Taxonomy" id="3983"/>
    <lineage>
        <taxon>Eukaryota</taxon>
        <taxon>Viridiplantae</taxon>
        <taxon>Streptophyta</taxon>
        <taxon>Embryophyta</taxon>
        <taxon>Tracheophyta</taxon>
        <taxon>Spermatophyta</taxon>
        <taxon>Magnoliopsida</taxon>
        <taxon>eudicotyledons</taxon>
        <taxon>Gunneridae</taxon>
        <taxon>Pentapetalae</taxon>
        <taxon>rosids</taxon>
        <taxon>fabids</taxon>
        <taxon>Malpighiales</taxon>
        <taxon>Euphorbiaceae</taxon>
        <taxon>Crotonoideae</taxon>
        <taxon>Manihoteae</taxon>
        <taxon>Manihot</taxon>
    </lineage>
</organism>
<dbReference type="Proteomes" id="UP000091857">
    <property type="component" value="Chromosome 1"/>
</dbReference>
<accession>A0ACB7I9J0</accession>
<dbReference type="EMBL" id="CM004387">
    <property type="protein sequence ID" value="KAG8661420.1"/>
    <property type="molecule type" value="Genomic_DNA"/>
</dbReference>
<sequence length="74" mass="8886">MTLLFVSKYVYVHGFCILHHPSVLFMGIKEKSSTWSMAVQLVDFLFFFEIPLGIENSKLFWCVFFWRKCKWHSC</sequence>
<name>A0ACB7I9J0_MANES</name>